<reference evidence="3" key="1">
    <citation type="journal article" date="2019" name="Int. J. Syst. Evol. Microbiol.">
        <title>The Global Catalogue of Microorganisms (GCM) 10K type strain sequencing project: providing services to taxonomists for standard genome sequencing and annotation.</title>
        <authorList>
            <consortium name="The Broad Institute Genomics Platform"/>
            <consortium name="The Broad Institute Genome Sequencing Center for Infectious Disease"/>
            <person name="Wu L."/>
            <person name="Ma J."/>
        </authorList>
    </citation>
    <scope>NUCLEOTIDE SEQUENCE [LARGE SCALE GENOMIC DNA]</scope>
    <source>
        <strain evidence="3">DT43</strain>
    </source>
</reference>
<evidence type="ECO:0000313" key="2">
    <source>
        <dbReference type="EMBL" id="MFC5630947.1"/>
    </source>
</evidence>
<dbReference type="Pfam" id="PF01370">
    <property type="entry name" value="Epimerase"/>
    <property type="match status" value="1"/>
</dbReference>
<protein>
    <submittedName>
        <fullName evidence="2">NAD-dependent epimerase/dehydratase family protein</fullName>
    </submittedName>
</protein>
<dbReference type="InterPro" id="IPR036291">
    <property type="entry name" value="NAD(P)-bd_dom_sf"/>
</dbReference>
<dbReference type="EMBL" id="JBHSOJ010000016">
    <property type="protein sequence ID" value="MFC5630947.1"/>
    <property type="molecule type" value="Genomic_DNA"/>
</dbReference>
<keyword evidence="3" id="KW-1185">Reference proteome</keyword>
<evidence type="ECO:0000313" key="3">
    <source>
        <dbReference type="Proteomes" id="UP001596110"/>
    </source>
</evidence>
<dbReference type="InterPro" id="IPR050177">
    <property type="entry name" value="Lipid_A_modif_metabolic_enz"/>
</dbReference>
<feature type="domain" description="NAD-dependent epimerase/dehydratase" evidence="1">
    <location>
        <begin position="4"/>
        <end position="232"/>
    </location>
</feature>
<dbReference type="PANTHER" id="PTHR43245">
    <property type="entry name" value="BIFUNCTIONAL POLYMYXIN RESISTANCE PROTEIN ARNA"/>
    <property type="match status" value="1"/>
</dbReference>
<dbReference type="Gene3D" id="3.40.50.720">
    <property type="entry name" value="NAD(P)-binding Rossmann-like Domain"/>
    <property type="match status" value="1"/>
</dbReference>
<dbReference type="InterPro" id="IPR001509">
    <property type="entry name" value="Epimerase_deHydtase"/>
</dbReference>
<organism evidence="2 3">
    <name type="scientific">Streptococcus caledonicus</name>
    <dbReference type="NCBI Taxonomy" id="2614158"/>
    <lineage>
        <taxon>Bacteria</taxon>
        <taxon>Bacillati</taxon>
        <taxon>Bacillota</taxon>
        <taxon>Bacilli</taxon>
        <taxon>Lactobacillales</taxon>
        <taxon>Streptococcaceae</taxon>
        <taxon>Streptococcus</taxon>
    </lineage>
</organism>
<evidence type="ECO:0000259" key="1">
    <source>
        <dbReference type="Pfam" id="PF01370"/>
    </source>
</evidence>
<dbReference type="PANTHER" id="PTHR43245:SF13">
    <property type="entry name" value="UDP-D-APIOSE_UDP-D-XYLOSE SYNTHASE 2"/>
    <property type="match status" value="1"/>
</dbReference>
<name>A0ABW0UED2_9STRE</name>
<gene>
    <name evidence="2" type="ORF">ACFPQ3_04915</name>
</gene>
<proteinExistence type="predicted"/>
<dbReference type="RefSeq" id="WP_198039877.1">
    <property type="nucleotide sequence ID" value="NZ_JBHSOJ010000016.1"/>
</dbReference>
<sequence length="304" mass="34134">MNYLVLGASGFIGKHLTRTLLESGQRVTAFDIKHADEFESGRIKFVEGKFSPDYPFDNLVRGHDVIFHLISTTLPSTNQSLTQEITDNVFSTLSLLEACVKENVKRIVFISSGGTVYGKSNRRPFKESAVTNPIASYGIQKLMIEKYLNLYKHKFNLDFRVVRLANPYGPGQNPNGAVGAVTVFMDRALSGKEISIFGDGSSVRDYIYISDAIQGIINIAHSENNEEVYNLGSGIGTSLNDILEQIYLLNGKKVDVNYFPQRDSDLDYSVLDIKRYQNEFPSHQMLSLSEGMKKLYTVMKKENK</sequence>
<accession>A0ABW0UED2</accession>
<dbReference type="SUPFAM" id="SSF51735">
    <property type="entry name" value="NAD(P)-binding Rossmann-fold domains"/>
    <property type="match status" value="1"/>
</dbReference>
<dbReference type="Proteomes" id="UP001596110">
    <property type="component" value="Unassembled WGS sequence"/>
</dbReference>
<comment type="caution">
    <text evidence="2">The sequence shown here is derived from an EMBL/GenBank/DDBJ whole genome shotgun (WGS) entry which is preliminary data.</text>
</comment>